<proteinExistence type="predicted"/>
<keyword evidence="3" id="KW-1185">Reference proteome</keyword>
<dbReference type="InterPro" id="IPR037138">
    <property type="entry name" value="His_deacetylse_dom_sf"/>
</dbReference>
<name>A0ABQ9ED47_TEGGR</name>
<feature type="signal peptide" evidence="1">
    <location>
        <begin position="1"/>
        <end position="25"/>
    </location>
</feature>
<accession>A0ABQ9ED47</accession>
<comment type="caution">
    <text evidence="2">The sequence shown here is derived from an EMBL/GenBank/DDBJ whole genome shotgun (WGS) entry which is preliminary data.</text>
</comment>
<dbReference type="Proteomes" id="UP001217089">
    <property type="component" value="Unassembled WGS sequence"/>
</dbReference>
<dbReference type="EMBL" id="JARBDR010000918">
    <property type="protein sequence ID" value="KAJ8301751.1"/>
    <property type="molecule type" value="Genomic_DNA"/>
</dbReference>
<organism evidence="2 3">
    <name type="scientific">Tegillarca granosa</name>
    <name type="common">Malaysian cockle</name>
    <name type="synonym">Anadara granosa</name>
    <dbReference type="NCBI Taxonomy" id="220873"/>
    <lineage>
        <taxon>Eukaryota</taxon>
        <taxon>Metazoa</taxon>
        <taxon>Spiralia</taxon>
        <taxon>Lophotrochozoa</taxon>
        <taxon>Mollusca</taxon>
        <taxon>Bivalvia</taxon>
        <taxon>Autobranchia</taxon>
        <taxon>Pteriomorphia</taxon>
        <taxon>Arcoida</taxon>
        <taxon>Arcoidea</taxon>
        <taxon>Arcidae</taxon>
        <taxon>Tegillarca</taxon>
    </lineage>
</organism>
<feature type="chain" id="PRO_5046615590" evidence="1">
    <location>
        <begin position="26"/>
        <end position="261"/>
    </location>
</feature>
<keyword evidence="1" id="KW-0732">Signal</keyword>
<dbReference type="Gene3D" id="3.40.800.20">
    <property type="entry name" value="Histone deacetylase domain"/>
    <property type="match status" value="1"/>
</dbReference>
<evidence type="ECO:0000313" key="3">
    <source>
        <dbReference type="Proteomes" id="UP001217089"/>
    </source>
</evidence>
<evidence type="ECO:0000313" key="2">
    <source>
        <dbReference type="EMBL" id="KAJ8301751.1"/>
    </source>
</evidence>
<sequence>MLTPAVYGHMTQMLLGLASGKLVLALEVSKYAFQGGYNFKVSTDCMSSCVSVLLGEACQNVKSCIPSARPVWIEPGMIGPYMLQMDSICSTLDVHKQYWKSLKFRVNLPTEEQINKIKKKKNSCDKKDEKKDNHFKPYGVSLSKRGLTSEGELRLMPLRIHCNLSLCSKGFTKPAVRVVTEFAVYSQYQTTVQFESAKRFATPSFCHSPIFRPTQIIIADNLFLHLRYVPFGGLKRVRLRPLLILMTEYKCPLNAQSIIVR</sequence>
<reference evidence="2 3" key="1">
    <citation type="submission" date="2022-12" db="EMBL/GenBank/DDBJ databases">
        <title>Chromosome-level genome of Tegillarca granosa.</title>
        <authorList>
            <person name="Kim J."/>
        </authorList>
    </citation>
    <scope>NUCLEOTIDE SEQUENCE [LARGE SCALE GENOMIC DNA]</scope>
    <source>
        <strain evidence="2">Teg-2019</strain>
        <tissue evidence="2">Adductor muscle</tissue>
    </source>
</reference>
<gene>
    <name evidence="2" type="ORF">KUTeg_020738</name>
</gene>
<protein>
    <submittedName>
        <fullName evidence="2">Uncharacterized protein</fullName>
    </submittedName>
</protein>
<evidence type="ECO:0000256" key="1">
    <source>
        <dbReference type="SAM" id="SignalP"/>
    </source>
</evidence>